<keyword evidence="3" id="KW-1185">Reference proteome</keyword>
<comment type="caution">
    <text evidence="2">The sequence shown here is derived from an EMBL/GenBank/DDBJ whole genome shotgun (WGS) entry which is preliminary data.</text>
</comment>
<reference evidence="2 3" key="1">
    <citation type="submission" date="2019-05" db="EMBL/GenBank/DDBJ databases">
        <title>Emergence of the Ug99 lineage of the wheat stem rust pathogen through somatic hybridization.</title>
        <authorList>
            <person name="Li F."/>
            <person name="Upadhyaya N.M."/>
            <person name="Sperschneider J."/>
            <person name="Matny O."/>
            <person name="Nguyen-Phuc H."/>
            <person name="Mago R."/>
            <person name="Raley C."/>
            <person name="Miller M.E."/>
            <person name="Silverstein K.A.T."/>
            <person name="Henningsen E."/>
            <person name="Hirsch C.D."/>
            <person name="Visser B."/>
            <person name="Pretorius Z.A."/>
            <person name="Steffenson B.J."/>
            <person name="Schwessinger B."/>
            <person name="Dodds P.N."/>
            <person name="Figueroa M."/>
        </authorList>
    </citation>
    <scope>NUCLEOTIDE SEQUENCE [LARGE SCALE GENOMIC DNA]</scope>
    <source>
        <strain evidence="2">21-0</strain>
    </source>
</reference>
<dbReference type="SMART" id="SM00028">
    <property type="entry name" value="TPR"/>
    <property type="match status" value="2"/>
</dbReference>
<dbReference type="Gene3D" id="1.25.40.10">
    <property type="entry name" value="Tetratricopeptide repeat domain"/>
    <property type="match status" value="1"/>
</dbReference>
<dbReference type="Proteomes" id="UP000324748">
    <property type="component" value="Unassembled WGS sequence"/>
</dbReference>
<name>A0A5B0MVJ5_PUCGR</name>
<evidence type="ECO:0000313" key="2">
    <source>
        <dbReference type="EMBL" id="KAA1079830.1"/>
    </source>
</evidence>
<sequence length="587" mass="67705">MGNIICKIIVCFPPEVGPYRRSPQLLDKLKFWIYYKAQAGIANRHRKDGNNHYHKKEYQNAINCYTRAIKCDASQEYPYSVHQYMRRFRHPVYSASLANRASAYMALGEYQRSSEDLREAIDRFDPSLTESNRATLIKRVFRLVRCHLALLDGLRGLDALRKFDFQFHPHDPDISEYQRLLSRTELLVNIKKSIDNSRSTNQYWQTTLNLIQSLDKKIEPWGFKFNYACLPGSWTYWKVEALAHLGKTVEAEEVLDRCIKADTTNVDLIRVAKALVDLAKADLSMSIFKTLLCANPAPACCLLVPKLISSMDKIERSCSQSLHFAAVEQCDELLVSLKDPMLTTLRMKVVTIRCEQLAEQCLKYRSPESHLCYQIVASNAALHEELNFTCSKRLSTKPDIYEPHRIYLLRSLIALARSTYRSRKHNWSLTYLIIADLLCFWPDLLLSSREGIFEEVCARTNSKRSSFPRFNNSFPHSSQSRSSGSNNNTGKTNGADSDPKGYYRVTIVPYLLLSGFEQTLPGKKSRRLSENWPSYIILTKEAKPSHFKRSTWLTRFFLTRSQDRLTIRLVDKPTPSHPQTLPPMNEI</sequence>
<dbReference type="PANTHER" id="PTHR44200:SF1">
    <property type="entry name" value="DNAJ HOMOLOG SUBFAMILY C MEMBER 7"/>
    <property type="match status" value="1"/>
</dbReference>
<organism evidence="2 3">
    <name type="scientific">Puccinia graminis f. sp. tritici</name>
    <dbReference type="NCBI Taxonomy" id="56615"/>
    <lineage>
        <taxon>Eukaryota</taxon>
        <taxon>Fungi</taxon>
        <taxon>Dikarya</taxon>
        <taxon>Basidiomycota</taxon>
        <taxon>Pucciniomycotina</taxon>
        <taxon>Pucciniomycetes</taxon>
        <taxon>Pucciniales</taxon>
        <taxon>Pucciniaceae</taxon>
        <taxon>Puccinia</taxon>
    </lineage>
</organism>
<protein>
    <submittedName>
        <fullName evidence="2">Uncharacterized protein</fullName>
    </submittedName>
</protein>
<dbReference type="PANTHER" id="PTHR44200">
    <property type="entry name" value="DNAJ HOMOLOG SUBFAMILY C MEMBER 7"/>
    <property type="match status" value="1"/>
</dbReference>
<accession>A0A5B0MVJ5</accession>
<evidence type="ECO:0000313" key="3">
    <source>
        <dbReference type="Proteomes" id="UP000324748"/>
    </source>
</evidence>
<proteinExistence type="predicted"/>
<evidence type="ECO:0000256" key="1">
    <source>
        <dbReference type="SAM" id="MobiDB-lite"/>
    </source>
</evidence>
<dbReference type="InterPro" id="IPR019734">
    <property type="entry name" value="TPR_rpt"/>
</dbReference>
<feature type="compositionally biased region" description="Low complexity" evidence="1">
    <location>
        <begin position="471"/>
        <end position="488"/>
    </location>
</feature>
<dbReference type="EMBL" id="VSWC01000132">
    <property type="protein sequence ID" value="KAA1079830.1"/>
    <property type="molecule type" value="Genomic_DNA"/>
</dbReference>
<dbReference type="InterPro" id="IPR011990">
    <property type="entry name" value="TPR-like_helical_dom_sf"/>
</dbReference>
<dbReference type="SUPFAM" id="SSF48452">
    <property type="entry name" value="TPR-like"/>
    <property type="match status" value="1"/>
</dbReference>
<feature type="region of interest" description="Disordered" evidence="1">
    <location>
        <begin position="468"/>
        <end position="500"/>
    </location>
</feature>
<gene>
    <name evidence="2" type="ORF">PGT21_025393</name>
</gene>
<dbReference type="Pfam" id="PF13181">
    <property type="entry name" value="TPR_8"/>
    <property type="match status" value="1"/>
</dbReference>
<dbReference type="InterPro" id="IPR052758">
    <property type="entry name" value="SRC_co-chaperone"/>
</dbReference>
<dbReference type="AlphaFoldDB" id="A0A5B0MVJ5"/>
<dbReference type="OrthoDB" id="2506061at2759"/>